<dbReference type="AlphaFoldDB" id="A0A3M2JND9"/>
<dbReference type="Pfam" id="PF09346">
    <property type="entry name" value="SMI1_KNR4"/>
    <property type="match status" value="1"/>
</dbReference>
<organism evidence="2 3">
    <name type="scientific">Cellulomonas triticagri</name>
    <dbReference type="NCBI Taxonomy" id="2483352"/>
    <lineage>
        <taxon>Bacteria</taxon>
        <taxon>Bacillati</taxon>
        <taxon>Actinomycetota</taxon>
        <taxon>Actinomycetes</taxon>
        <taxon>Micrococcales</taxon>
        <taxon>Cellulomonadaceae</taxon>
        <taxon>Cellulomonas</taxon>
    </lineage>
</organism>
<name>A0A3M2JND9_9CELL</name>
<gene>
    <name evidence="2" type="ORF">EBM89_02930</name>
</gene>
<evidence type="ECO:0000313" key="2">
    <source>
        <dbReference type="EMBL" id="RMI13806.1"/>
    </source>
</evidence>
<dbReference type="Proteomes" id="UP000269289">
    <property type="component" value="Unassembled WGS sequence"/>
</dbReference>
<comment type="caution">
    <text evidence="2">The sequence shown here is derived from an EMBL/GenBank/DDBJ whole genome shotgun (WGS) entry which is preliminary data.</text>
</comment>
<sequence>MLPAPLREFWARHNGGWPEDDEPHPLGVHGYVPLGEGPTCVVALHADLVDADPDLAGLIPFAYDAGGNTFLAPGAGADDRPVLWLHQEGAAVALDHPLAALLPPDAR</sequence>
<protein>
    <recommendedName>
        <fullName evidence="1">Knr4/Smi1-like domain-containing protein</fullName>
    </recommendedName>
</protein>
<evidence type="ECO:0000313" key="3">
    <source>
        <dbReference type="Proteomes" id="UP000269289"/>
    </source>
</evidence>
<evidence type="ECO:0000259" key="1">
    <source>
        <dbReference type="Pfam" id="PF09346"/>
    </source>
</evidence>
<accession>A0A3M2JND9</accession>
<dbReference type="EMBL" id="RFFI01000009">
    <property type="protein sequence ID" value="RMI13806.1"/>
    <property type="molecule type" value="Genomic_DNA"/>
</dbReference>
<proteinExistence type="predicted"/>
<feature type="domain" description="Knr4/Smi1-like" evidence="1">
    <location>
        <begin position="2"/>
        <end position="88"/>
    </location>
</feature>
<keyword evidence="3" id="KW-1185">Reference proteome</keyword>
<reference evidence="2 3" key="1">
    <citation type="submission" date="2018-10" db="EMBL/GenBank/DDBJ databases">
        <title>Isolation, diversity and antifungal activity of actinobacteria from wheat.</title>
        <authorList>
            <person name="Han C."/>
        </authorList>
    </citation>
    <scope>NUCLEOTIDE SEQUENCE [LARGE SCALE GENOMIC DNA]</scope>
    <source>
        <strain evidence="2 3">NEAU-YY56</strain>
    </source>
</reference>
<dbReference type="InterPro" id="IPR018958">
    <property type="entry name" value="Knr4/Smi1-like_dom"/>
</dbReference>